<organism evidence="1 2">
    <name type="scientific">Botrytis porri</name>
    <dbReference type="NCBI Taxonomy" id="87229"/>
    <lineage>
        <taxon>Eukaryota</taxon>
        <taxon>Fungi</taxon>
        <taxon>Dikarya</taxon>
        <taxon>Ascomycota</taxon>
        <taxon>Pezizomycotina</taxon>
        <taxon>Leotiomycetes</taxon>
        <taxon>Helotiales</taxon>
        <taxon>Sclerotiniaceae</taxon>
        <taxon>Botrytis</taxon>
    </lineage>
</organism>
<sequence length="61" mass="6566">MKPMNAASQAFFRMQRLEIPNGAATIATRKHMTARNANAAPTCNDHACLAKSPAIVPSKEL</sequence>
<dbReference type="Proteomes" id="UP000297280">
    <property type="component" value="Unassembled WGS sequence"/>
</dbReference>
<comment type="caution">
    <text evidence="1">The sequence shown here is derived from an EMBL/GenBank/DDBJ whole genome shotgun (WGS) entry which is preliminary data.</text>
</comment>
<proteinExistence type="predicted"/>
<name>A0A4Z1L6V3_9HELO</name>
<dbReference type="AlphaFoldDB" id="A0A4Z1L6V3"/>
<keyword evidence="2" id="KW-1185">Reference proteome</keyword>
<protein>
    <submittedName>
        <fullName evidence="1">Uncharacterized protein</fullName>
    </submittedName>
</protein>
<evidence type="ECO:0000313" key="2">
    <source>
        <dbReference type="Proteomes" id="UP000297280"/>
    </source>
</evidence>
<evidence type="ECO:0000313" key="1">
    <source>
        <dbReference type="EMBL" id="TGO92505.1"/>
    </source>
</evidence>
<accession>A0A4Z1L6V3</accession>
<reference evidence="1 2" key="1">
    <citation type="submission" date="2017-12" db="EMBL/GenBank/DDBJ databases">
        <title>Comparative genomics of Botrytis spp.</title>
        <authorList>
            <person name="Valero-Jimenez C.A."/>
            <person name="Tapia P."/>
            <person name="Veloso J."/>
            <person name="Silva-Moreno E."/>
            <person name="Staats M."/>
            <person name="Valdes J.H."/>
            <person name="Van Kan J.A.L."/>
        </authorList>
    </citation>
    <scope>NUCLEOTIDE SEQUENCE [LARGE SCALE GENOMIC DNA]</scope>
    <source>
        <strain evidence="1 2">MUCL3349</strain>
    </source>
</reference>
<gene>
    <name evidence="1" type="ORF">BPOR_0002g00520</name>
</gene>
<dbReference type="EMBL" id="PQXO01000002">
    <property type="protein sequence ID" value="TGO92505.1"/>
    <property type="molecule type" value="Genomic_DNA"/>
</dbReference>